<evidence type="ECO:0000256" key="2">
    <source>
        <dbReference type="SAM" id="Phobius"/>
    </source>
</evidence>
<reference evidence="4" key="1">
    <citation type="submission" date="2025-08" db="UniProtKB">
        <authorList>
            <consortium name="RefSeq"/>
        </authorList>
    </citation>
    <scope>IDENTIFICATION</scope>
    <source>
        <tissue evidence="4">Sperm</tissue>
    </source>
</reference>
<dbReference type="RefSeq" id="XP_032800794.1">
    <property type="nucleotide sequence ID" value="XM_032944903.1"/>
</dbReference>
<evidence type="ECO:0000313" key="4">
    <source>
        <dbReference type="RefSeq" id="XP_032800794.1"/>
    </source>
</evidence>
<dbReference type="PROSITE" id="PS00616">
    <property type="entry name" value="HIS_ACID_PHOSPHAT_1"/>
    <property type="match status" value="1"/>
</dbReference>
<comment type="similarity">
    <text evidence="1">Belongs to the histidine acid phosphatase family.</text>
</comment>
<dbReference type="PROSITE" id="PS00778">
    <property type="entry name" value="HIS_ACID_PHOSPHAT_2"/>
    <property type="match status" value="1"/>
</dbReference>
<sequence length="454" mass="50066">MLLVVDVVDVGGLMAVMVMMMVMPMVMSMMMMVMMVVMVVMVAMMPTAAIATADEPRLKFATVVFRHGDRSPMGSYPTDPHSERDWPQGFGQLTQLGMRQQFELGRFLRHRYSELINSTYLHSQLFVRSTDVDRTLMSAQVNLAGLFPPQGAQQWNPEITWQPLPVHTQSQDTDMLLRFPLPDCPKYERLMEETRQSEEWRHAEAVNKEFLQFVGAASGLSDMGLDKAWQLYDTLYVQSVHNLSLPAWALSADVLPRLRSLSALDLLFMFGGFKPQEKSRLQGGKLVGYVMGNLTASANGSSPLRLQLLSAHDTTLAAVLSAFSALSGDASSLPPYAAALLIELLVHSNGSHCVELWYRTSPLTPPLPLSLPGCPHRCPLDDFSGLLLPIMPGDWRAECGGTAGRQGTAGTLTAAGLLLTLLGTVSLLLVLVVLWRQRRSNRDAVYSQLMLGDS</sequence>
<dbReference type="GO" id="GO:0007040">
    <property type="term" value="P:lysosome organization"/>
    <property type="evidence" value="ECO:0007669"/>
    <property type="project" value="TreeGrafter"/>
</dbReference>
<name>A0AAJ7WK68_PETMA</name>
<dbReference type="PANTHER" id="PTHR11567:SF210">
    <property type="entry name" value="ACID PHOSPHATASE 5-RELATED"/>
    <property type="match status" value="1"/>
</dbReference>
<evidence type="ECO:0000313" key="3">
    <source>
        <dbReference type="Proteomes" id="UP001318040"/>
    </source>
</evidence>
<protein>
    <submittedName>
        <fullName evidence="4">Prostatic acid phosphatase-like isoform X1</fullName>
    </submittedName>
</protein>
<dbReference type="InterPro" id="IPR033379">
    <property type="entry name" value="Acid_Pase_AS"/>
</dbReference>
<dbReference type="InterPro" id="IPR000560">
    <property type="entry name" value="His_Pase_clade-2"/>
</dbReference>
<accession>A0AAJ7WK68</accession>
<dbReference type="GO" id="GO:0005764">
    <property type="term" value="C:lysosome"/>
    <property type="evidence" value="ECO:0007669"/>
    <property type="project" value="TreeGrafter"/>
</dbReference>
<dbReference type="Gene3D" id="3.40.50.1240">
    <property type="entry name" value="Phosphoglycerate mutase-like"/>
    <property type="match status" value="1"/>
</dbReference>
<dbReference type="Pfam" id="PF00328">
    <property type="entry name" value="His_Phos_2"/>
    <property type="match status" value="1"/>
</dbReference>
<keyword evidence="2" id="KW-0472">Membrane</keyword>
<evidence type="ECO:0000256" key="1">
    <source>
        <dbReference type="ARBA" id="ARBA00005375"/>
    </source>
</evidence>
<dbReference type="Proteomes" id="UP001318040">
    <property type="component" value="Unplaced"/>
</dbReference>
<keyword evidence="2" id="KW-1133">Transmembrane helix</keyword>
<dbReference type="KEGG" id="pmrn:116937793"/>
<dbReference type="GO" id="GO:0003993">
    <property type="term" value="F:acid phosphatase activity"/>
    <property type="evidence" value="ECO:0007669"/>
    <property type="project" value="TreeGrafter"/>
</dbReference>
<dbReference type="InterPro" id="IPR029033">
    <property type="entry name" value="His_PPase_superfam"/>
</dbReference>
<gene>
    <name evidence="4" type="primary">LOC116937793</name>
</gene>
<proteinExistence type="inferred from homology"/>
<feature type="transmembrane region" description="Helical" evidence="2">
    <location>
        <begin position="412"/>
        <end position="435"/>
    </location>
</feature>
<keyword evidence="2" id="KW-0812">Transmembrane</keyword>
<organism evidence="3 4">
    <name type="scientific">Petromyzon marinus</name>
    <name type="common">Sea lamprey</name>
    <dbReference type="NCBI Taxonomy" id="7757"/>
    <lineage>
        <taxon>Eukaryota</taxon>
        <taxon>Metazoa</taxon>
        <taxon>Chordata</taxon>
        <taxon>Craniata</taxon>
        <taxon>Vertebrata</taxon>
        <taxon>Cyclostomata</taxon>
        <taxon>Hyperoartia</taxon>
        <taxon>Petromyzontiformes</taxon>
        <taxon>Petromyzontidae</taxon>
        <taxon>Petromyzon</taxon>
    </lineage>
</organism>
<dbReference type="CDD" id="cd07061">
    <property type="entry name" value="HP_HAP_like"/>
    <property type="match status" value="1"/>
</dbReference>
<dbReference type="AlphaFoldDB" id="A0AAJ7WK68"/>
<dbReference type="PANTHER" id="PTHR11567">
    <property type="entry name" value="ACID PHOSPHATASE-RELATED"/>
    <property type="match status" value="1"/>
</dbReference>
<dbReference type="SUPFAM" id="SSF53254">
    <property type="entry name" value="Phosphoglycerate mutase-like"/>
    <property type="match status" value="1"/>
</dbReference>
<dbReference type="InterPro" id="IPR050645">
    <property type="entry name" value="Histidine_acid_phosphatase"/>
</dbReference>
<keyword evidence="3" id="KW-1185">Reference proteome</keyword>